<evidence type="ECO:0008006" key="13">
    <source>
        <dbReference type="Google" id="ProtNLM"/>
    </source>
</evidence>
<evidence type="ECO:0000256" key="1">
    <source>
        <dbReference type="ARBA" id="ARBA00004651"/>
    </source>
</evidence>
<evidence type="ECO:0000256" key="8">
    <source>
        <dbReference type="ARBA" id="ARBA00023170"/>
    </source>
</evidence>
<keyword evidence="2" id="KW-1003">Cell membrane</keyword>
<feature type="transmembrane region" description="Helical" evidence="10">
    <location>
        <begin position="276"/>
        <end position="298"/>
    </location>
</feature>
<name>A0A834UDD4_VESPE</name>
<dbReference type="GO" id="GO:0005886">
    <property type="term" value="C:plasma membrane"/>
    <property type="evidence" value="ECO:0007669"/>
    <property type="project" value="UniProtKB-SubCell"/>
</dbReference>
<feature type="transmembrane region" description="Helical" evidence="10">
    <location>
        <begin position="92"/>
        <end position="111"/>
    </location>
</feature>
<protein>
    <recommendedName>
        <fullName evidence="13">Odorant receptor</fullName>
    </recommendedName>
</protein>
<gene>
    <name evidence="11" type="ORF">H0235_005349</name>
</gene>
<dbReference type="GO" id="GO:0004984">
    <property type="term" value="F:olfactory receptor activity"/>
    <property type="evidence" value="ECO:0007669"/>
    <property type="project" value="InterPro"/>
</dbReference>
<comment type="subcellular location">
    <subcellularLocation>
        <location evidence="1">Cell membrane</location>
        <topology evidence="1">Multi-pass membrane protein</topology>
    </subcellularLocation>
</comment>
<keyword evidence="4 10" id="KW-0812">Transmembrane</keyword>
<keyword evidence="5" id="KW-0552">Olfaction</keyword>
<evidence type="ECO:0000256" key="5">
    <source>
        <dbReference type="ARBA" id="ARBA00022725"/>
    </source>
</evidence>
<feature type="transmembrane region" description="Helical" evidence="10">
    <location>
        <begin position="147"/>
        <end position="168"/>
    </location>
</feature>
<feature type="transmembrane region" description="Helical" evidence="10">
    <location>
        <begin position="440"/>
        <end position="459"/>
    </location>
</feature>
<evidence type="ECO:0000313" key="12">
    <source>
        <dbReference type="Proteomes" id="UP000600918"/>
    </source>
</evidence>
<keyword evidence="3" id="KW-0716">Sensory transduction</keyword>
<organism evidence="11 12">
    <name type="scientific">Vespula pensylvanica</name>
    <name type="common">Western yellow jacket</name>
    <name type="synonym">Wasp</name>
    <dbReference type="NCBI Taxonomy" id="30213"/>
    <lineage>
        <taxon>Eukaryota</taxon>
        <taxon>Metazoa</taxon>
        <taxon>Ecdysozoa</taxon>
        <taxon>Arthropoda</taxon>
        <taxon>Hexapoda</taxon>
        <taxon>Insecta</taxon>
        <taxon>Pterygota</taxon>
        <taxon>Neoptera</taxon>
        <taxon>Endopterygota</taxon>
        <taxon>Hymenoptera</taxon>
        <taxon>Apocrita</taxon>
        <taxon>Aculeata</taxon>
        <taxon>Vespoidea</taxon>
        <taxon>Vespidae</taxon>
        <taxon>Vespinae</taxon>
        <taxon>Vespula</taxon>
    </lineage>
</organism>
<dbReference type="AlphaFoldDB" id="A0A834UDD4"/>
<evidence type="ECO:0000256" key="3">
    <source>
        <dbReference type="ARBA" id="ARBA00022606"/>
    </source>
</evidence>
<keyword evidence="6 10" id="KW-1133">Transmembrane helix</keyword>
<dbReference type="Proteomes" id="UP000600918">
    <property type="component" value="Unassembled WGS sequence"/>
</dbReference>
<feature type="transmembrane region" description="Helical" evidence="10">
    <location>
        <begin position="305"/>
        <end position="326"/>
    </location>
</feature>
<proteinExistence type="predicted"/>
<reference evidence="11" key="1">
    <citation type="journal article" date="2020" name="G3 (Bethesda)">
        <title>High-Quality Assemblies for Three Invasive Social Wasps from the &lt;i&gt;Vespula&lt;/i&gt; Genus.</title>
        <authorList>
            <person name="Harrop T.W.R."/>
            <person name="Guhlin J."/>
            <person name="McLaughlin G.M."/>
            <person name="Permina E."/>
            <person name="Stockwell P."/>
            <person name="Gilligan J."/>
            <person name="Le Lec M.F."/>
            <person name="Gruber M.A.M."/>
            <person name="Quinn O."/>
            <person name="Lovegrove M."/>
            <person name="Duncan E.J."/>
            <person name="Remnant E.J."/>
            <person name="Van Eeckhoven J."/>
            <person name="Graham B."/>
            <person name="Knapp R.A."/>
            <person name="Langford K.W."/>
            <person name="Kronenberg Z."/>
            <person name="Press M.O."/>
            <person name="Eacker S.M."/>
            <person name="Wilson-Rankin E.E."/>
            <person name="Purcell J."/>
            <person name="Lester P.J."/>
            <person name="Dearden P.K."/>
        </authorList>
    </citation>
    <scope>NUCLEOTIDE SEQUENCE</scope>
    <source>
        <strain evidence="11">Volc-1</strain>
    </source>
</reference>
<evidence type="ECO:0000256" key="9">
    <source>
        <dbReference type="ARBA" id="ARBA00023224"/>
    </source>
</evidence>
<keyword evidence="7 10" id="KW-0472">Membrane</keyword>
<evidence type="ECO:0000256" key="7">
    <source>
        <dbReference type="ARBA" id="ARBA00023136"/>
    </source>
</evidence>
<dbReference type="Pfam" id="PF02949">
    <property type="entry name" value="7tm_6"/>
    <property type="match status" value="1"/>
</dbReference>
<feature type="transmembrane region" description="Helical" evidence="10">
    <location>
        <begin position="57"/>
        <end position="80"/>
    </location>
</feature>
<dbReference type="GO" id="GO:0005549">
    <property type="term" value="F:odorant binding"/>
    <property type="evidence" value="ECO:0007669"/>
    <property type="project" value="InterPro"/>
</dbReference>
<keyword evidence="12" id="KW-1185">Reference proteome</keyword>
<dbReference type="PANTHER" id="PTHR21137:SF35">
    <property type="entry name" value="ODORANT RECEPTOR 19A-RELATED"/>
    <property type="match status" value="1"/>
</dbReference>
<evidence type="ECO:0000256" key="2">
    <source>
        <dbReference type="ARBA" id="ARBA00022475"/>
    </source>
</evidence>
<evidence type="ECO:0000256" key="10">
    <source>
        <dbReference type="SAM" id="Phobius"/>
    </source>
</evidence>
<dbReference type="PANTHER" id="PTHR21137">
    <property type="entry name" value="ODORANT RECEPTOR"/>
    <property type="match status" value="1"/>
</dbReference>
<accession>A0A834UDD4</accession>
<dbReference type="EMBL" id="JACSDY010000003">
    <property type="protein sequence ID" value="KAF7432425.1"/>
    <property type="molecule type" value="Genomic_DNA"/>
</dbReference>
<dbReference type="InterPro" id="IPR004117">
    <property type="entry name" value="7tm6_olfct_rcpt"/>
</dbReference>
<dbReference type="GO" id="GO:0007165">
    <property type="term" value="P:signal transduction"/>
    <property type="evidence" value="ECO:0007669"/>
    <property type="project" value="UniProtKB-KW"/>
</dbReference>
<evidence type="ECO:0000256" key="4">
    <source>
        <dbReference type="ARBA" id="ARBA00022692"/>
    </source>
</evidence>
<sequence>MAGLYDISLHYMFPGPFVDKKKRSHVDYACGWNNYSMRFMGLWPREQMINPSENMKVFAAIFFMFFFVSLPQTINLFFIWGDFDLVVENLSMDNMTISIAIMKTLAFWFNGKSLKGLLNSMEEDRKEATRDEDIKRMMIVAEISRKITITANIMCNSLVIFYGIMHLATNYTSARGLFFPAYFPWETKPSPYYEITFFGQLMGSFYACATYSVVDTFVATLVLHVCGQLANLRHELINLRRETKEEFQAKLGGIIKKHDYLNEFTETIENSFNSMLLIQMLGCTITLCLESFQTLEFLTGEKDKFFLLELGCTIFYVCYILIQLYLYCYVGEKLLSESTGIADAAYECEWFNLSPNEAKCLILIMRRARSPLRITAGKFCSFNHELFSEVRIRKLAARNTNGQDFRKEINNKKGGSMLAEIAKEFMQRSTTTSQVLNLNLSNLLLLLVLKAVVFGAGYIGNHGYKGRDLNEENIISEGEVALALGYLIGDTCLYRAACEEPHIAKEYLGAAEMLLNTMKLMPQTVSIEHKYEKTINELRKAIEYGITSGCPPEYNCKKENIKAFLTTEKKK</sequence>
<evidence type="ECO:0000313" key="11">
    <source>
        <dbReference type="EMBL" id="KAF7432425.1"/>
    </source>
</evidence>
<keyword evidence="8" id="KW-0675">Receptor</keyword>
<evidence type="ECO:0000256" key="6">
    <source>
        <dbReference type="ARBA" id="ARBA00022989"/>
    </source>
</evidence>
<keyword evidence="9" id="KW-0807">Transducer</keyword>
<comment type="caution">
    <text evidence="11">The sequence shown here is derived from an EMBL/GenBank/DDBJ whole genome shotgun (WGS) entry which is preliminary data.</text>
</comment>